<proteinExistence type="predicted"/>
<organism evidence="1 2">
    <name type="scientific">Leucogyrophana mollusca</name>
    <dbReference type="NCBI Taxonomy" id="85980"/>
    <lineage>
        <taxon>Eukaryota</taxon>
        <taxon>Fungi</taxon>
        <taxon>Dikarya</taxon>
        <taxon>Basidiomycota</taxon>
        <taxon>Agaricomycotina</taxon>
        <taxon>Agaricomycetes</taxon>
        <taxon>Agaricomycetidae</taxon>
        <taxon>Boletales</taxon>
        <taxon>Boletales incertae sedis</taxon>
        <taxon>Leucogyrophana</taxon>
    </lineage>
</organism>
<sequence>MDVFTSFTSRCHYPSHHSTPSHTPLEFHSSPAHLVFPPLHVRRTSTRILPRLYPDNAHLRHRSGRDVHSSTSRQPPPGPPSIPRTPRRPPPSNALRRRVLPFQVCNAQSPCITVAFRHLTHLASCIIRLSFPLCTVLPCPFCNVPYVLFGTPCQWQYRPLTHVTFGP</sequence>
<dbReference type="Proteomes" id="UP000790709">
    <property type="component" value="Unassembled WGS sequence"/>
</dbReference>
<accession>A0ACB8BH05</accession>
<comment type="caution">
    <text evidence="1">The sequence shown here is derived from an EMBL/GenBank/DDBJ whole genome shotgun (WGS) entry which is preliminary data.</text>
</comment>
<protein>
    <submittedName>
        <fullName evidence="1">Uncharacterized protein</fullName>
    </submittedName>
</protein>
<gene>
    <name evidence="1" type="ORF">BV22DRAFT_504791</name>
</gene>
<dbReference type="EMBL" id="MU266422">
    <property type="protein sequence ID" value="KAH7924543.1"/>
    <property type="molecule type" value="Genomic_DNA"/>
</dbReference>
<keyword evidence="2" id="KW-1185">Reference proteome</keyword>
<reference evidence="1" key="1">
    <citation type="journal article" date="2021" name="New Phytol.">
        <title>Evolutionary innovations through gain and loss of genes in the ectomycorrhizal Boletales.</title>
        <authorList>
            <person name="Wu G."/>
            <person name="Miyauchi S."/>
            <person name="Morin E."/>
            <person name="Kuo A."/>
            <person name="Drula E."/>
            <person name="Varga T."/>
            <person name="Kohler A."/>
            <person name="Feng B."/>
            <person name="Cao Y."/>
            <person name="Lipzen A."/>
            <person name="Daum C."/>
            <person name="Hundley H."/>
            <person name="Pangilinan J."/>
            <person name="Johnson J."/>
            <person name="Barry K."/>
            <person name="LaButti K."/>
            <person name="Ng V."/>
            <person name="Ahrendt S."/>
            <person name="Min B."/>
            <person name="Choi I.G."/>
            <person name="Park H."/>
            <person name="Plett J.M."/>
            <person name="Magnuson J."/>
            <person name="Spatafora J.W."/>
            <person name="Nagy L.G."/>
            <person name="Henrissat B."/>
            <person name="Grigoriev I.V."/>
            <person name="Yang Z.L."/>
            <person name="Xu J."/>
            <person name="Martin F.M."/>
        </authorList>
    </citation>
    <scope>NUCLEOTIDE SEQUENCE</scope>
    <source>
        <strain evidence="1">KUC20120723A-06</strain>
    </source>
</reference>
<evidence type="ECO:0000313" key="1">
    <source>
        <dbReference type="EMBL" id="KAH7924543.1"/>
    </source>
</evidence>
<name>A0ACB8BH05_9AGAM</name>
<evidence type="ECO:0000313" key="2">
    <source>
        <dbReference type="Proteomes" id="UP000790709"/>
    </source>
</evidence>